<dbReference type="EMBL" id="CP019312">
    <property type="protein sequence ID" value="APX11318.1"/>
    <property type="molecule type" value="Genomic_DNA"/>
</dbReference>
<organism evidence="1 2">
    <name type="scientific">Tateyamaria omphalii</name>
    <dbReference type="NCBI Taxonomy" id="299262"/>
    <lineage>
        <taxon>Bacteria</taxon>
        <taxon>Pseudomonadati</taxon>
        <taxon>Pseudomonadota</taxon>
        <taxon>Alphaproteobacteria</taxon>
        <taxon>Rhodobacterales</taxon>
        <taxon>Roseobacteraceae</taxon>
        <taxon>Tateyamaria</taxon>
    </lineage>
</organism>
<dbReference type="AlphaFoldDB" id="A0A1P8MTE7"/>
<dbReference type="STRING" id="299262.BWR18_06215"/>
<proteinExistence type="predicted"/>
<dbReference type="Proteomes" id="UP000186336">
    <property type="component" value="Chromosome"/>
</dbReference>
<keyword evidence="2" id="KW-1185">Reference proteome</keyword>
<reference evidence="1 2" key="1">
    <citation type="submission" date="2017-01" db="EMBL/GenBank/DDBJ databases">
        <title>Complete genome of Tateyamaria omphalii DOK1-4 isolated from seawater in Dokdo.</title>
        <authorList>
            <person name="Kim J.H."/>
            <person name="Chi W.-J."/>
        </authorList>
    </citation>
    <scope>NUCLEOTIDE SEQUENCE [LARGE SCALE GENOMIC DNA]</scope>
    <source>
        <strain evidence="1 2">DOK1-4</strain>
    </source>
</reference>
<evidence type="ECO:0000313" key="1">
    <source>
        <dbReference type="EMBL" id="APX11318.1"/>
    </source>
</evidence>
<gene>
    <name evidence="1" type="ORF">BWR18_06215</name>
</gene>
<dbReference type="OrthoDB" id="154268at2"/>
<accession>A0A1P8MTE7</accession>
<name>A0A1P8MTE7_9RHOB</name>
<dbReference type="KEGG" id="tom:BWR18_06215"/>
<evidence type="ECO:0000313" key="2">
    <source>
        <dbReference type="Proteomes" id="UP000186336"/>
    </source>
</evidence>
<dbReference type="Pfam" id="PF22531">
    <property type="entry name" value="DUF7002"/>
    <property type="match status" value="1"/>
</dbReference>
<sequence length="205" mass="22511">MTGEFVKAVGGKVAHVTASSNLPSIHAHGLLPANTLAAQEGIDHTELALRDHRMQVGAARLNHQKPILHGLKAAHRILDGHTPASWAHHLDTRVFLWPERKGRAFAASIQRDLDITILWLDTAKLATALRDHIDLSPINSGNFTQGGAHARRGDWLYVPLSAGLDTFRQNRCKRGLKTTPDTVTEISLRCPIAPDLLADLLIRHD</sequence>
<dbReference type="InterPro" id="IPR054271">
    <property type="entry name" value="DUF7002"/>
</dbReference>
<protein>
    <submittedName>
        <fullName evidence="1">Uncharacterized protein</fullName>
    </submittedName>
</protein>